<sequence>MGPGMIPTATWAARSTVPTEVTAIEKGLQLPSRELTAVNMSVATQEVEKEGPAAAGAPEVAPREWQQQLRLQQPGRGVYGAPRWRPQGLQLRPSQGQQTQRQLLHQRPPCGRVLALIGNNKSKIPPETTLSAVKAKPPKQLRTEGTIGLTYTASPGTLERASYRPPAGRDPRVQGPDSRGVDAEGFRLVAGSTRNGQ</sequence>
<dbReference type="Proteomes" id="UP000001058">
    <property type="component" value="Unassembled WGS sequence"/>
</dbReference>
<feature type="non-terminal residue" evidence="2">
    <location>
        <position position="197"/>
    </location>
</feature>
<proteinExistence type="predicted"/>
<dbReference type="GeneID" id="9625755"/>
<dbReference type="AlphaFoldDB" id="D8UK18"/>
<accession>D8UK18</accession>
<dbReference type="RefSeq" id="XP_002959010.1">
    <property type="nucleotide sequence ID" value="XM_002958964.1"/>
</dbReference>
<reference evidence="2 3" key="1">
    <citation type="journal article" date="2010" name="Science">
        <title>Genomic analysis of organismal complexity in the multicellular green alga Volvox carteri.</title>
        <authorList>
            <person name="Prochnik S.E."/>
            <person name="Umen J."/>
            <person name="Nedelcu A.M."/>
            <person name="Hallmann A."/>
            <person name="Miller S.M."/>
            <person name="Nishii I."/>
            <person name="Ferris P."/>
            <person name="Kuo A."/>
            <person name="Mitros T."/>
            <person name="Fritz-Laylin L.K."/>
            <person name="Hellsten U."/>
            <person name="Chapman J."/>
            <person name="Simakov O."/>
            <person name="Rensing S.A."/>
            <person name="Terry A."/>
            <person name="Pangilinan J."/>
            <person name="Kapitonov V."/>
            <person name="Jurka J."/>
            <person name="Salamov A."/>
            <person name="Shapiro H."/>
            <person name="Schmutz J."/>
            <person name="Grimwood J."/>
            <person name="Lindquist E."/>
            <person name="Lucas S."/>
            <person name="Grigoriev I.V."/>
            <person name="Schmitt R."/>
            <person name="Kirk D."/>
            <person name="Rokhsar D.S."/>
        </authorList>
    </citation>
    <scope>NUCLEOTIDE SEQUENCE [LARGE SCALE GENOMIC DNA]</scope>
    <source>
        <strain evidence="3">f. Nagariensis / Eve</strain>
    </source>
</reference>
<feature type="region of interest" description="Disordered" evidence="1">
    <location>
        <begin position="133"/>
        <end position="197"/>
    </location>
</feature>
<dbReference type="EMBL" id="GL378436">
    <property type="protein sequence ID" value="EFJ39929.1"/>
    <property type="molecule type" value="Genomic_DNA"/>
</dbReference>
<organism evidence="3">
    <name type="scientific">Volvox carteri f. nagariensis</name>
    <dbReference type="NCBI Taxonomy" id="3068"/>
    <lineage>
        <taxon>Eukaryota</taxon>
        <taxon>Viridiplantae</taxon>
        <taxon>Chlorophyta</taxon>
        <taxon>core chlorophytes</taxon>
        <taxon>Chlorophyceae</taxon>
        <taxon>CS clade</taxon>
        <taxon>Chlamydomonadales</taxon>
        <taxon>Volvocaceae</taxon>
        <taxon>Volvox</taxon>
    </lineage>
</organism>
<protein>
    <submittedName>
        <fullName evidence="2">Uncharacterized protein</fullName>
    </submittedName>
</protein>
<dbReference type="KEGG" id="vcn:VOLCADRAFT_100348"/>
<evidence type="ECO:0000313" key="2">
    <source>
        <dbReference type="EMBL" id="EFJ39929.1"/>
    </source>
</evidence>
<evidence type="ECO:0000256" key="1">
    <source>
        <dbReference type="SAM" id="MobiDB-lite"/>
    </source>
</evidence>
<keyword evidence="3" id="KW-1185">Reference proteome</keyword>
<evidence type="ECO:0000313" key="3">
    <source>
        <dbReference type="Proteomes" id="UP000001058"/>
    </source>
</evidence>
<gene>
    <name evidence="2" type="ORF">VOLCADRAFT_100348</name>
</gene>
<name>D8UK18_VOLCA</name>
<dbReference type="InParanoid" id="D8UK18"/>